<dbReference type="EMBL" id="BHVU01000007">
    <property type="protein sequence ID" value="GCA91593.1"/>
    <property type="molecule type" value="Genomic_DNA"/>
</dbReference>
<organism evidence="1 2">
    <name type="scientific">Microcystis aeruginosa 11-30S32</name>
    <dbReference type="NCBI Taxonomy" id="2358142"/>
    <lineage>
        <taxon>Bacteria</taxon>
        <taxon>Bacillati</taxon>
        <taxon>Cyanobacteriota</taxon>
        <taxon>Cyanophyceae</taxon>
        <taxon>Oscillatoriophycideae</taxon>
        <taxon>Chroococcales</taxon>
        <taxon>Microcystaceae</taxon>
        <taxon>Microcystis</taxon>
    </lineage>
</organism>
<evidence type="ECO:0000313" key="1">
    <source>
        <dbReference type="EMBL" id="GCA91593.1"/>
    </source>
</evidence>
<dbReference type="Proteomes" id="UP000321223">
    <property type="component" value="Unassembled WGS sequence"/>
</dbReference>
<evidence type="ECO:0000313" key="2">
    <source>
        <dbReference type="Proteomes" id="UP000321223"/>
    </source>
</evidence>
<protein>
    <submittedName>
        <fullName evidence="1">Uncharacterized protein</fullName>
    </submittedName>
</protein>
<name>A0A510PCX9_MICAE</name>
<sequence>MKTTRYFQEQVLLKRPYLKREWCQEAIQNPVRREIEQNGRIRHCRVSASQTLLTIA</sequence>
<accession>A0A510PCX9</accession>
<proteinExistence type="predicted"/>
<dbReference type="AlphaFoldDB" id="A0A510PCX9"/>
<reference evidence="1 2" key="1">
    <citation type="journal article" date="2019" name="Appl. Environ. Microbiol.">
        <title>Co-occurrence of broad and narrow host-range viruses infecting the toxic bloom-forming cyanobacterium Microcystis aeruginosa.</title>
        <authorList>
            <person name="Morimoto D."/>
            <person name="Tominaga K."/>
            <person name="Nishimura Y."/>
            <person name="Yoshida N."/>
            <person name="Kimura S."/>
            <person name="Sako Y."/>
            <person name="Yoshida T."/>
        </authorList>
    </citation>
    <scope>NUCLEOTIDE SEQUENCE [LARGE SCALE GENOMIC DNA]</scope>
    <source>
        <strain evidence="1 2">11-30S32</strain>
    </source>
</reference>
<dbReference type="RefSeq" id="WP_170915377.1">
    <property type="nucleotide sequence ID" value="NZ_BHVU01000007.1"/>
</dbReference>
<gene>
    <name evidence="1" type="ORF">MAE30S32_02450</name>
</gene>
<comment type="caution">
    <text evidence="1">The sequence shown here is derived from an EMBL/GenBank/DDBJ whole genome shotgun (WGS) entry which is preliminary data.</text>
</comment>